<feature type="transmembrane region" description="Helical" evidence="2">
    <location>
        <begin position="46"/>
        <end position="63"/>
    </location>
</feature>
<dbReference type="InterPro" id="IPR008756">
    <property type="entry name" value="Peptidase_M56"/>
</dbReference>
<comment type="caution">
    <text evidence="4">The sequence shown here is derived from an EMBL/GenBank/DDBJ whole genome shotgun (WGS) entry which is preliminary data.</text>
</comment>
<evidence type="ECO:0000259" key="3">
    <source>
        <dbReference type="Pfam" id="PF05569"/>
    </source>
</evidence>
<name>A0ABT8V3J0_9BACL</name>
<feature type="transmembrane region" description="Helical" evidence="2">
    <location>
        <begin position="194"/>
        <end position="212"/>
    </location>
</feature>
<evidence type="ECO:0000313" key="4">
    <source>
        <dbReference type="EMBL" id="MDO3676000.1"/>
    </source>
</evidence>
<dbReference type="Gene3D" id="3.30.2010.10">
    <property type="entry name" value="Metalloproteases ('zincins'), catalytic domain"/>
    <property type="match status" value="1"/>
</dbReference>
<evidence type="ECO:0000256" key="2">
    <source>
        <dbReference type="SAM" id="Phobius"/>
    </source>
</evidence>
<feature type="transmembrane region" description="Helical" evidence="2">
    <location>
        <begin position="140"/>
        <end position="159"/>
    </location>
</feature>
<feature type="transmembrane region" description="Helical" evidence="2">
    <location>
        <begin position="13"/>
        <end position="34"/>
    </location>
</feature>
<feature type="region of interest" description="Disordered" evidence="1">
    <location>
        <begin position="102"/>
        <end position="127"/>
    </location>
</feature>
<evidence type="ECO:0000313" key="5">
    <source>
        <dbReference type="Proteomes" id="UP001168883"/>
    </source>
</evidence>
<protein>
    <submittedName>
        <fullName evidence="4">M56 family metallopeptidase</fullName>
    </submittedName>
</protein>
<dbReference type="CDD" id="cd07341">
    <property type="entry name" value="M56_BlaR1_MecR1_like"/>
    <property type="match status" value="1"/>
</dbReference>
<gene>
    <name evidence="4" type="ORF">Q3C12_03225</name>
</gene>
<reference evidence="4" key="1">
    <citation type="submission" date="2023-07" db="EMBL/GenBank/DDBJ databases">
        <authorList>
            <person name="Aktuganov G."/>
            <person name="Boyko T."/>
            <person name="Delegan Y."/>
            <person name="Galimzianova N."/>
            <person name="Gilvanova E."/>
            <person name="Korobov V."/>
            <person name="Kuzmina L."/>
            <person name="Melentiev A."/>
            <person name="Milman P."/>
            <person name="Ryabova A."/>
            <person name="Stupak E."/>
            <person name="Yasakov T."/>
            <person name="Zharikova N."/>
            <person name="Zhurenko E."/>
        </authorList>
    </citation>
    <scope>NUCLEOTIDE SEQUENCE</scope>
    <source>
        <strain evidence="4">IB-739</strain>
    </source>
</reference>
<dbReference type="EMBL" id="JAUMKJ010000003">
    <property type="protein sequence ID" value="MDO3676000.1"/>
    <property type="molecule type" value="Genomic_DNA"/>
</dbReference>
<sequence>MTMDSLSLSLLSFFDWVLETSLMAGVLVGLVLFVKVIARNKLSPRWHYILWLVIMARLLLPWAPESSFSVYNLLSYGQEALRTSEAPSPRLPEASPVVHQEVPDTAPTKTAPVETKQAPPVQTADPVEKQPSASFSIHKLAFGVWLLGAVCLGILTVAANRRVYSRLAKQPVITDPGIVGLFEQCRKTMAIRQSIPLITAGPISSPAVFGFMRPRIVLTDSLMNMLDDRQLRFIFYHELAHVKRKDVAVNWLMNGLLILHWFNPVLWYAYYRMREDQEMAADALALSYIGAEHKESYGHTIIRLLEHYATLYPTPGMANLSGGKQQIKRRIIMIKNYHKKSYRWSALGLASVIALSSVTLVNAKASPESASGNLSAPPVIATESSGSSEAKKKLTIHDIPLDKNVVEAAQEELRRFLGDSQAELYEVVDPEITAEWILLNKNGKGQVAIDRNTKQIVNALVRYTWDETDAAVKNAAAEAFRQVDANKTFAAESVERQKRFEDGKSTHEWRLQSKDMIVTLDADTLSERGVLISYPFAQGNEKAKNAALKALQTINVGKPVAFKQADHNYSSGQYDSWKFFDDGGYYTVVIGAKTGAIQSISAYGKKEDNEANLPLLLDKDRKPIYTKEEAVAAAKPMVNKLFGIDLTGYTVEFDSDNPYYHTFSKAEQPTVHAIVDRTGEFWSYWVDPVDGMMND</sequence>
<accession>A0ABT8V3J0</accession>
<organism evidence="4 5">
    <name type="scientific">Paenibacillus ehimensis</name>
    <dbReference type="NCBI Taxonomy" id="79264"/>
    <lineage>
        <taxon>Bacteria</taxon>
        <taxon>Bacillati</taxon>
        <taxon>Bacillota</taxon>
        <taxon>Bacilli</taxon>
        <taxon>Bacillales</taxon>
        <taxon>Paenibacillaceae</taxon>
        <taxon>Paenibacillus</taxon>
    </lineage>
</organism>
<dbReference type="InterPro" id="IPR052173">
    <property type="entry name" value="Beta-lactam_resp_regulator"/>
</dbReference>
<keyword evidence="5" id="KW-1185">Reference proteome</keyword>
<dbReference type="Proteomes" id="UP001168883">
    <property type="component" value="Unassembled WGS sequence"/>
</dbReference>
<dbReference type="RefSeq" id="WP_302877224.1">
    <property type="nucleotide sequence ID" value="NZ_JAUMKJ010000003.1"/>
</dbReference>
<dbReference type="PANTHER" id="PTHR34978:SF3">
    <property type="entry name" value="SLR0241 PROTEIN"/>
    <property type="match status" value="1"/>
</dbReference>
<dbReference type="PANTHER" id="PTHR34978">
    <property type="entry name" value="POSSIBLE SENSOR-TRANSDUCER PROTEIN BLAR"/>
    <property type="match status" value="1"/>
</dbReference>
<feature type="transmembrane region" description="Helical" evidence="2">
    <location>
        <begin position="251"/>
        <end position="270"/>
    </location>
</feature>
<feature type="domain" description="Peptidase M56" evidence="3">
    <location>
        <begin position="17"/>
        <end position="334"/>
    </location>
</feature>
<keyword evidence="2" id="KW-1133">Transmembrane helix</keyword>
<evidence type="ECO:0000256" key="1">
    <source>
        <dbReference type="SAM" id="MobiDB-lite"/>
    </source>
</evidence>
<keyword evidence="2" id="KW-0472">Membrane</keyword>
<proteinExistence type="predicted"/>
<feature type="transmembrane region" description="Helical" evidence="2">
    <location>
        <begin position="342"/>
        <end position="361"/>
    </location>
</feature>
<dbReference type="Pfam" id="PF05569">
    <property type="entry name" value="Peptidase_M56"/>
    <property type="match status" value="1"/>
</dbReference>
<keyword evidence="2" id="KW-0812">Transmembrane</keyword>